<reference evidence="1 2" key="1">
    <citation type="submission" date="2014-03" db="EMBL/GenBank/DDBJ databases">
        <title>The draft genome sequence of Thalassospira mesophila JCM 18969.</title>
        <authorList>
            <person name="Lai Q."/>
            <person name="Shao Z."/>
        </authorList>
    </citation>
    <scope>NUCLEOTIDE SEQUENCE [LARGE SCALE GENOMIC DNA]</scope>
    <source>
        <strain evidence="1 2">JCM 18969</strain>
    </source>
</reference>
<dbReference type="Pfam" id="PF10649">
    <property type="entry name" value="DUF2478"/>
    <property type="match status" value="1"/>
</dbReference>
<sequence length="173" mass="18812">MEIAFISSSERGGTDRLLAKVATRLEKQGFRLAGVVQTNFDRPGTHHCDMDVRILPQGPVVRISQNLGAESQGCRLDPNALETAVACVETMFDDGSPIDFLILNKFGKHEAEGRGFRTLIGEAMMRGIPVLIGVNTLNRAAFNTFTDGIAQPLANDVNDILDWCLNKRALVAG</sequence>
<dbReference type="RefSeq" id="WP_085585715.1">
    <property type="nucleotide sequence ID" value="NZ_JFKA01000013.1"/>
</dbReference>
<organism evidence="1 2">
    <name type="scientific">Thalassospira mesophila</name>
    <dbReference type="NCBI Taxonomy" id="1293891"/>
    <lineage>
        <taxon>Bacteria</taxon>
        <taxon>Pseudomonadati</taxon>
        <taxon>Pseudomonadota</taxon>
        <taxon>Alphaproteobacteria</taxon>
        <taxon>Rhodospirillales</taxon>
        <taxon>Thalassospiraceae</taxon>
        <taxon>Thalassospira</taxon>
    </lineage>
</organism>
<keyword evidence="2" id="KW-1185">Reference proteome</keyword>
<name>A0A1Y2KWI3_9PROT</name>
<dbReference type="AlphaFoldDB" id="A0A1Y2KWI3"/>
<dbReference type="OrthoDB" id="5918880at2"/>
<protein>
    <recommendedName>
        <fullName evidence="3">3-dehydroquinate dehydratase</fullName>
    </recommendedName>
</protein>
<evidence type="ECO:0008006" key="3">
    <source>
        <dbReference type="Google" id="ProtNLM"/>
    </source>
</evidence>
<evidence type="ECO:0000313" key="1">
    <source>
        <dbReference type="EMBL" id="OSQ36011.1"/>
    </source>
</evidence>
<dbReference type="STRING" id="1293891.TMES_19530"/>
<dbReference type="EMBL" id="JFKA01000013">
    <property type="protein sequence ID" value="OSQ36011.1"/>
    <property type="molecule type" value="Genomic_DNA"/>
</dbReference>
<accession>A0A1Y2KWI3</accession>
<dbReference type="InterPro" id="IPR018912">
    <property type="entry name" value="DUF2478"/>
</dbReference>
<dbReference type="Proteomes" id="UP000193391">
    <property type="component" value="Unassembled WGS sequence"/>
</dbReference>
<proteinExistence type="predicted"/>
<gene>
    <name evidence="1" type="ORF">TMES_19530</name>
</gene>
<comment type="caution">
    <text evidence="1">The sequence shown here is derived from an EMBL/GenBank/DDBJ whole genome shotgun (WGS) entry which is preliminary data.</text>
</comment>
<evidence type="ECO:0000313" key="2">
    <source>
        <dbReference type="Proteomes" id="UP000193391"/>
    </source>
</evidence>